<name>A0A226EHQ3_FOLCA</name>
<evidence type="ECO:0000256" key="1">
    <source>
        <dbReference type="SAM" id="MobiDB-lite"/>
    </source>
</evidence>
<comment type="caution">
    <text evidence="2">The sequence shown here is derived from an EMBL/GenBank/DDBJ whole genome shotgun (WGS) entry which is preliminary data.</text>
</comment>
<dbReference type="EMBL" id="LNIX01000003">
    <property type="protein sequence ID" value="OXA56860.1"/>
    <property type="molecule type" value="Genomic_DNA"/>
</dbReference>
<reference evidence="2 3" key="1">
    <citation type="submission" date="2015-12" db="EMBL/GenBank/DDBJ databases">
        <title>The genome of Folsomia candida.</title>
        <authorList>
            <person name="Faddeeva A."/>
            <person name="Derks M.F."/>
            <person name="Anvar Y."/>
            <person name="Smit S."/>
            <person name="Van Straalen N."/>
            <person name="Roelofs D."/>
        </authorList>
    </citation>
    <scope>NUCLEOTIDE SEQUENCE [LARGE SCALE GENOMIC DNA]</scope>
    <source>
        <strain evidence="2 3">VU population</strain>
        <tissue evidence="2">Whole body</tissue>
    </source>
</reference>
<organism evidence="2 3">
    <name type="scientific">Folsomia candida</name>
    <name type="common">Springtail</name>
    <dbReference type="NCBI Taxonomy" id="158441"/>
    <lineage>
        <taxon>Eukaryota</taxon>
        <taxon>Metazoa</taxon>
        <taxon>Ecdysozoa</taxon>
        <taxon>Arthropoda</taxon>
        <taxon>Hexapoda</taxon>
        <taxon>Collembola</taxon>
        <taxon>Entomobryomorpha</taxon>
        <taxon>Isotomoidea</taxon>
        <taxon>Isotomidae</taxon>
        <taxon>Proisotominae</taxon>
        <taxon>Folsomia</taxon>
    </lineage>
</organism>
<sequence>MFHAIPTPFPLPRRHHGGDAELSGREDISTPTPDLAESNPINLPDFQATNVLCGEGGDPILNSSTTDAFTTPPHDGHNGELEELLSEWSKSKEILQKSLNIGSDKNPETETQNLQPGCHTPDSSVDSEPDSSDAEFPPSEINDPLQDYNMFMAGIRRLIKTETKLVFEMDSFFEESQVFPIGLDLTYHIPEVVTTKTLRGLKISAPKTFYSSMGPRVFESDDTYDENNMFYNEERNIRNRVLFLLRTIQSFSLQQFAFVNMCGGAKVRNKTRISLWHNALETFLNRHSSTLEHLSVRTMLDYALSISHDAALSEGRNLFPQLEELDIIFWANPQDEENQKYVGDSFLENYWVKLLRSRGEVGHLTRLVWMSPFELFFTEVLLPVLLHNKNSLIILQLLTLTDSQLESNMGMTSSRQDKLYISISCSVFSEMPNLAIFYLRKSSCFLQRLDLLPTSLVELSIDGPFLESSEISTALGKLINLRKLRLLNNNITLLSLQYQAFGVNLNVIKSILSHRKLNSFFIWGYTLKESTEVLSTEVQKPKKITSFQKLLKRCSSLRSSILLKRSKPKEPTLHQLESHGPLSDIIDDLNKIVVMNELSISFNNEATA</sequence>
<evidence type="ECO:0000313" key="3">
    <source>
        <dbReference type="Proteomes" id="UP000198287"/>
    </source>
</evidence>
<keyword evidence="3" id="KW-1185">Reference proteome</keyword>
<feature type="compositionally biased region" description="Polar residues" evidence="1">
    <location>
        <begin position="100"/>
        <end position="115"/>
    </location>
</feature>
<feature type="region of interest" description="Disordered" evidence="1">
    <location>
        <begin position="100"/>
        <end position="145"/>
    </location>
</feature>
<feature type="compositionally biased region" description="Basic and acidic residues" evidence="1">
    <location>
        <begin position="17"/>
        <end position="28"/>
    </location>
</feature>
<accession>A0A226EHQ3</accession>
<dbReference type="OMA" id="FQNTEND"/>
<proteinExistence type="predicted"/>
<protein>
    <submittedName>
        <fullName evidence="2">Uncharacterized protein</fullName>
    </submittedName>
</protein>
<dbReference type="AlphaFoldDB" id="A0A226EHQ3"/>
<evidence type="ECO:0000313" key="2">
    <source>
        <dbReference type="EMBL" id="OXA56860.1"/>
    </source>
</evidence>
<feature type="region of interest" description="Disordered" evidence="1">
    <location>
        <begin position="1"/>
        <end position="79"/>
    </location>
</feature>
<dbReference type="Proteomes" id="UP000198287">
    <property type="component" value="Unassembled WGS sequence"/>
</dbReference>
<gene>
    <name evidence="2" type="ORF">Fcan01_07375</name>
</gene>